<feature type="region of interest" description="Disordered" evidence="3">
    <location>
        <begin position="476"/>
        <end position="526"/>
    </location>
</feature>
<dbReference type="FunFam" id="2.30.30.40:FF:000016">
    <property type="entry name" value="RIMS-binding protein 2 isoform X2"/>
    <property type="match status" value="1"/>
</dbReference>
<feature type="compositionally biased region" description="Polar residues" evidence="3">
    <location>
        <begin position="484"/>
        <end position="501"/>
    </location>
</feature>
<dbReference type="PANTHER" id="PTHR14234:SF19">
    <property type="entry name" value="RIM-BINDING PROTEIN, ISOFORM F"/>
    <property type="match status" value="1"/>
</dbReference>
<sequence>MSLWPNGTDQHLLKSPKCEYKKEIPPDFKRIVCCTLRFHLEKSKGKHVISASTAEGIKKKSEVAGLISGTSLGVAKAAGSRKTRIQGGLGRTERAKHATRASNSYGNIQKSNKNKGKKTNMLKLSVKPYFKGYFKGKNRKNPRNQAEKSKVAGLISGTPVGVAKTALKKPICIEKKIVSFKKITPENPKYKAIWVEQKMPILTQEPATPMKLYKKRNKGTAETPATPIELYRECAVGFHLEKTKRKHVITGSAEGIKQNFEVAGNISRTSLGVAKRHQKNLKLSDKIYIIKELEFSSQSDLAIKYGVTQQSNCIIYFQGIMLFDISQVESFHKKAVTEHTKSGENLSQDSIACQIPDELIKFNAPRKSIDNNYFHGQLRMRIEPVQKSHSDSESETEINQLMNNVTRRSQVFDPVQLQSQSGSPAMRGHIQNRGQPRMVWIFPFMIQINLNKHLNNQSNIPSIGNTTFSAITKDMNDPKKALQGGNNRIGGSSPQPPQRNRQYTDHERSHFGQGRGAIAGGQPRVVPNRQQRDVRYFVALYDYDPLTMSPNPDAANEELPFREGDIIKIFGDKDPDGFYRGELNDRIGFVPCNMVSEVQYDAETGAPIRGQNDNDPWAHLHVKKMIALYDYDPQELSPNPDAEMELAFHAGDHIYVFGDLDEDGFYMGELNGNRGLVPSNFLTDAIDGTTRHVSLRQGGGAEHINIIHTQLQFTSNTIISKFANVQYFNIWICIVISVNTMWSLDALKSARKNWSFH</sequence>
<dbReference type="SUPFAM" id="SSF50044">
    <property type="entry name" value="SH3-domain"/>
    <property type="match status" value="2"/>
</dbReference>
<feature type="region of interest" description="Disordered" evidence="3">
    <location>
        <begin position="86"/>
        <end position="118"/>
    </location>
</feature>
<dbReference type="EMBL" id="CAEY01000944">
    <property type="status" value="NOT_ANNOTATED_CDS"/>
    <property type="molecule type" value="Genomic_DNA"/>
</dbReference>
<dbReference type="Proteomes" id="UP000015104">
    <property type="component" value="Unassembled WGS sequence"/>
</dbReference>
<evidence type="ECO:0000259" key="4">
    <source>
        <dbReference type="PROSITE" id="PS50002"/>
    </source>
</evidence>
<dbReference type="GO" id="GO:0045202">
    <property type="term" value="C:synapse"/>
    <property type="evidence" value="ECO:0007669"/>
    <property type="project" value="GOC"/>
</dbReference>
<dbReference type="PRINTS" id="PR00452">
    <property type="entry name" value="SH3DOMAIN"/>
</dbReference>
<proteinExistence type="predicted"/>
<dbReference type="HOGENOM" id="CLU_977708_0_0_1"/>
<accession>T1L2C2</accession>
<dbReference type="Pfam" id="PF07653">
    <property type="entry name" value="SH3_2"/>
    <property type="match status" value="2"/>
</dbReference>
<dbReference type="InterPro" id="IPR001452">
    <property type="entry name" value="SH3_domain"/>
</dbReference>
<dbReference type="eggNOG" id="KOG3632">
    <property type="taxonomic scope" value="Eukaryota"/>
</dbReference>
<dbReference type="EnsemblMetazoa" id="tetur33g00400.1">
    <property type="protein sequence ID" value="tetur33g00400.1"/>
    <property type="gene ID" value="tetur33g00400"/>
</dbReference>
<dbReference type="InterPro" id="IPR035753">
    <property type="entry name" value="RIM-BP_SH3_2"/>
</dbReference>
<evidence type="ECO:0000256" key="3">
    <source>
        <dbReference type="SAM" id="MobiDB-lite"/>
    </source>
</evidence>
<dbReference type="InterPro" id="IPR036028">
    <property type="entry name" value="SH3-like_dom_sf"/>
</dbReference>
<dbReference type="STRING" id="32264.T1L2C2"/>
<keyword evidence="1 2" id="KW-0728">SH3 domain</keyword>
<reference evidence="5" key="2">
    <citation type="submission" date="2015-06" db="UniProtKB">
        <authorList>
            <consortium name="EnsemblMetazoa"/>
        </authorList>
    </citation>
    <scope>IDENTIFICATION</scope>
</reference>
<dbReference type="GO" id="GO:0007274">
    <property type="term" value="P:neuromuscular synaptic transmission"/>
    <property type="evidence" value="ECO:0007669"/>
    <property type="project" value="TreeGrafter"/>
</dbReference>
<dbReference type="InterPro" id="IPR035755">
    <property type="entry name" value="RIM-BP_SH3_3"/>
</dbReference>
<organism evidence="5 6">
    <name type="scientific">Tetranychus urticae</name>
    <name type="common">Two-spotted spider mite</name>
    <dbReference type="NCBI Taxonomy" id="32264"/>
    <lineage>
        <taxon>Eukaryota</taxon>
        <taxon>Metazoa</taxon>
        <taxon>Ecdysozoa</taxon>
        <taxon>Arthropoda</taxon>
        <taxon>Chelicerata</taxon>
        <taxon>Arachnida</taxon>
        <taxon>Acari</taxon>
        <taxon>Acariformes</taxon>
        <taxon>Trombidiformes</taxon>
        <taxon>Prostigmata</taxon>
        <taxon>Eleutherengona</taxon>
        <taxon>Raphignathae</taxon>
        <taxon>Tetranychoidea</taxon>
        <taxon>Tetranychidae</taxon>
        <taxon>Tetranychus</taxon>
    </lineage>
</organism>
<name>T1L2C2_TETUR</name>
<dbReference type="CDD" id="cd12012">
    <property type="entry name" value="SH3_RIM-BP_2"/>
    <property type="match status" value="1"/>
</dbReference>
<dbReference type="CDD" id="cd12013">
    <property type="entry name" value="SH3_RIM-BP_3"/>
    <property type="match status" value="1"/>
</dbReference>
<evidence type="ECO:0000256" key="2">
    <source>
        <dbReference type="PROSITE-ProRule" id="PRU00192"/>
    </source>
</evidence>
<dbReference type="InterPro" id="IPR040325">
    <property type="entry name" value="RIMBP1/2/3"/>
</dbReference>
<feature type="compositionally biased region" description="Polar residues" evidence="3">
    <location>
        <begin position="100"/>
        <end position="111"/>
    </location>
</feature>
<dbReference type="PANTHER" id="PTHR14234">
    <property type="entry name" value="RIM BINDING PROTEIN-RELATED"/>
    <property type="match status" value="1"/>
</dbReference>
<dbReference type="Gene3D" id="2.30.30.40">
    <property type="entry name" value="SH3 Domains"/>
    <property type="match status" value="2"/>
</dbReference>
<dbReference type="SMART" id="SM00326">
    <property type="entry name" value="SH3"/>
    <property type="match status" value="2"/>
</dbReference>
<dbReference type="AlphaFoldDB" id="T1L2C2"/>
<keyword evidence="6" id="KW-1185">Reference proteome</keyword>
<dbReference type="PROSITE" id="PS50002">
    <property type="entry name" value="SH3"/>
    <property type="match status" value="2"/>
</dbReference>
<evidence type="ECO:0000313" key="5">
    <source>
        <dbReference type="EnsemblMetazoa" id="tetur33g00400.1"/>
    </source>
</evidence>
<dbReference type="FunFam" id="2.30.30.40:FF:000023">
    <property type="entry name" value="RIMS-binding protein 2 isoform F"/>
    <property type="match status" value="1"/>
</dbReference>
<feature type="domain" description="SH3" evidence="4">
    <location>
        <begin position="620"/>
        <end position="687"/>
    </location>
</feature>
<feature type="domain" description="SH3" evidence="4">
    <location>
        <begin position="532"/>
        <end position="600"/>
    </location>
</feature>
<evidence type="ECO:0000313" key="6">
    <source>
        <dbReference type="Proteomes" id="UP000015104"/>
    </source>
</evidence>
<evidence type="ECO:0000256" key="1">
    <source>
        <dbReference type="ARBA" id="ARBA00022443"/>
    </source>
</evidence>
<reference evidence="6" key="1">
    <citation type="submission" date="2011-08" db="EMBL/GenBank/DDBJ databases">
        <authorList>
            <person name="Rombauts S."/>
        </authorList>
    </citation>
    <scope>NUCLEOTIDE SEQUENCE</scope>
    <source>
        <strain evidence="6">London</strain>
    </source>
</reference>
<protein>
    <recommendedName>
        <fullName evidence="4">SH3 domain-containing protein</fullName>
    </recommendedName>
</protein>